<comment type="caution">
    <text evidence="1">The sequence shown here is derived from an EMBL/GenBank/DDBJ whole genome shotgun (WGS) entry which is preliminary data.</text>
</comment>
<organism evidence="1 2">
    <name type="scientific">Rhodococcus oxybenzonivorans</name>
    <dbReference type="NCBI Taxonomy" id="1990687"/>
    <lineage>
        <taxon>Bacteria</taxon>
        <taxon>Bacillati</taxon>
        <taxon>Actinomycetota</taxon>
        <taxon>Actinomycetes</taxon>
        <taxon>Mycobacteriales</taxon>
        <taxon>Nocardiaceae</taxon>
        <taxon>Rhodococcus</taxon>
    </lineage>
</organism>
<reference evidence="1" key="1">
    <citation type="submission" date="2023-10" db="EMBL/GenBank/DDBJ databases">
        <title>Development of a sustainable strategy for remediation of hydrocarbon-contaminated territories based on the waste exchange concept.</title>
        <authorList>
            <person name="Krivoruchko A."/>
        </authorList>
    </citation>
    <scope>NUCLEOTIDE SEQUENCE</scope>
    <source>
        <strain evidence="1">IEGM 68</strain>
    </source>
</reference>
<sequence length="90" mass="9724">MSATPVAIDETHPDGIISLLTYAVGSEDRDRLDVALVPYRTGSTVLAVARTRRLPVGVIGYSAAPHRVTLLHLATNPHYRQQGTGTVLIY</sequence>
<gene>
    <name evidence="1" type="ORF">R4315_27330</name>
</gene>
<dbReference type="Proteomes" id="UP001185863">
    <property type="component" value="Unassembled WGS sequence"/>
</dbReference>
<dbReference type="InterPro" id="IPR016181">
    <property type="entry name" value="Acyl_CoA_acyltransferase"/>
</dbReference>
<evidence type="ECO:0000313" key="2">
    <source>
        <dbReference type="Proteomes" id="UP001185863"/>
    </source>
</evidence>
<dbReference type="AlphaFoldDB" id="A0AAE5A984"/>
<dbReference type="Gene3D" id="3.40.630.30">
    <property type="match status" value="1"/>
</dbReference>
<proteinExistence type="predicted"/>
<protein>
    <recommendedName>
        <fullName evidence="3">N-acetyltransferase domain-containing protein</fullName>
    </recommendedName>
</protein>
<name>A0AAE5A984_9NOCA</name>
<dbReference type="SUPFAM" id="SSF55729">
    <property type="entry name" value="Acyl-CoA N-acyltransferases (Nat)"/>
    <property type="match status" value="1"/>
</dbReference>
<evidence type="ECO:0008006" key="3">
    <source>
        <dbReference type="Google" id="ProtNLM"/>
    </source>
</evidence>
<evidence type="ECO:0000313" key="1">
    <source>
        <dbReference type="EMBL" id="MDV7268236.1"/>
    </source>
</evidence>
<dbReference type="EMBL" id="JAWLUP010000141">
    <property type="protein sequence ID" value="MDV7268236.1"/>
    <property type="molecule type" value="Genomic_DNA"/>
</dbReference>
<accession>A0AAE5A984</accession>
<dbReference type="RefSeq" id="WP_249353790.1">
    <property type="nucleotide sequence ID" value="NZ_JAWLUP010000141.1"/>
</dbReference>